<evidence type="ECO:0000259" key="2">
    <source>
        <dbReference type="PROSITE" id="PS51782"/>
    </source>
</evidence>
<dbReference type="Proteomes" id="UP000240317">
    <property type="component" value="Unassembled WGS sequence"/>
</dbReference>
<dbReference type="AlphaFoldDB" id="A0A2T3W7G7"/>
<dbReference type="Gene3D" id="3.10.350.10">
    <property type="entry name" value="LysM domain"/>
    <property type="match status" value="1"/>
</dbReference>
<dbReference type="InterPro" id="IPR036779">
    <property type="entry name" value="LysM_dom_sf"/>
</dbReference>
<gene>
    <name evidence="3" type="ORF">C8263_11305</name>
</gene>
<keyword evidence="4" id="KW-1185">Reference proteome</keyword>
<dbReference type="PROSITE" id="PS51782">
    <property type="entry name" value="LYSM"/>
    <property type="match status" value="1"/>
</dbReference>
<comment type="caution">
    <text evidence="3">The sequence shown here is derived from an EMBL/GenBank/DDBJ whole genome shotgun (WGS) entry which is preliminary data.</text>
</comment>
<accession>A0A2T3W7G7</accession>
<evidence type="ECO:0000256" key="1">
    <source>
        <dbReference type="SAM" id="MobiDB-lite"/>
    </source>
</evidence>
<dbReference type="EMBL" id="PYSV01000010">
    <property type="protein sequence ID" value="PTA67693.1"/>
    <property type="molecule type" value="Genomic_DNA"/>
</dbReference>
<dbReference type="RefSeq" id="WP_107138233.1">
    <property type="nucleotide sequence ID" value="NZ_PYSV01000010.1"/>
</dbReference>
<dbReference type="InterPro" id="IPR018392">
    <property type="entry name" value="LysM"/>
</dbReference>
<protein>
    <recommendedName>
        <fullName evidence="2">LysM domain-containing protein</fullName>
    </recommendedName>
</protein>
<dbReference type="Pfam" id="PF01476">
    <property type="entry name" value="LysM"/>
    <property type="match status" value="1"/>
</dbReference>
<proteinExistence type="predicted"/>
<feature type="domain" description="LysM" evidence="2">
    <location>
        <begin position="234"/>
        <end position="283"/>
    </location>
</feature>
<feature type="region of interest" description="Disordered" evidence="1">
    <location>
        <begin position="1"/>
        <end position="49"/>
    </location>
</feature>
<dbReference type="OrthoDB" id="7877177at2"/>
<evidence type="ECO:0000313" key="3">
    <source>
        <dbReference type="EMBL" id="PTA67693.1"/>
    </source>
</evidence>
<feature type="compositionally biased region" description="Low complexity" evidence="1">
    <location>
        <begin position="26"/>
        <end position="41"/>
    </location>
</feature>
<dbReference type="CDD" id="cd00118">
    <property type="entry name" value="LysM"/>
    <property type="match status" value="1"/>
</dbReference>
<evidence type="ECO:0000313" key="4">
    <source>
        <dbReference type="Proteomes" id="UP000240317"/>
    </source>
</evidence>
<reference evidence="3 4" key="1">
    <citation type="submission" date="2018-03" db="EMBL/GenBank/DDBJ databases">
        <title>Draft genome of Deinococcus sp. OD32.</title>
        <authorList>
            <person name="Wang X.-P."/>
            <person name="Du Z.-J."/>
        </authorList>
    </citation>
    <scope>NUCLEOTIDE SEQUENCE [LARGE SCALE GENOMIC DNA]</scope>
    <source>
        <strain evidence="3 4">OD32</strain>
    </source>
</reference>
<sequence>MFEPPARKPAQPGAAPASTLTPQPPALRQAAAPTRTAAAPAKPVQVKRQVSDPPYGWTAAYQVQNTPSAYRVEIHAQVKAAGGVKASDVKNVQAATALEFARYWDARFLLKDKQGRSKPLQMALKFVSTKAHLSLTLNPGEGRDNLTNWYVKSAPQDRAHELGHQLGLKDEYVDAGAANRKTATSPGVKTDHSLMGNYYAEGEAKADVKLRHGQVLARDISSALGQPLTGVLSPTYTVRRGDTLLGLALRFYGTSKQAEALYQKNKAVIPDTRVLKPGTVLRR</sequence>
<organism evidence="3 4">
    <name type="scientific">Deinococcus arcticus</name>
    <dbReference type="NCBI Taxonomy" id="2136176"/>
    <lineage>
        <taxon>Bacteria</taxon>
        <taxon>Thermotogati</taxon>
        <taxon>Deinococcota</taxon>
        <taxon>Deinococci</taxon>
        <taxon>Deinococcales</taxon>
        <taxon>Deinococcaceae</taxon>
        <taxon>Deinococcus</taxon>
    </lineage>
</organism>
<name>A0A2T3W7G7_9DEIO</name>